<proteinExistence type="predicted"/>
<feature type="signal peptide" evidence="1">
    <location>
        <begin position="1"/>
        <end position="19"/>
    </location>
</feature>
<keyword evidence="3" id="KW-1185">Reference proteome</keyword>
<dbReference type="AlphaFoldDB" id="A0A1I5XEK3"/>
<evidence type="ECO:0000313" key="2">
    <source>
        <dbReference type="EMBL" id="SFQ30395.1"/>
    </source>
</evidence>
<dbReference type="OrthoDB" id="9790491at2"/>
<name>A0A1I5XEK3_9BACT</name>
<evidence type="ECO:0008006" key="4">
    <source>
        <dbReference type="Google" id="ProtNLM"/>
    </source>
</evidence>
<dbReference type="RefSeq" id="WP_092018967.1">
    <property type="nucleotide sequence ID" value="NZ_FOXH01000014.1"/>
</dbReference>
<sequence>MKKLLITAIISLCALQSFGQAKNWAIGFKLGDPTGLNLRKYGEKTAFDVNIGTYGWLYGTTRDYRSGQYKSSGLSVTASYLWYTPMFGDNFNIYGGLGAQVNSRKYYPDKFSSVDAYVNTISLGVTPTAGMEYFVPYKPYSVFLEGGLYTELIPDIFFVHPQVGLGLRVNF</sequence>
<gene>
    <name evidence="2" type="ORF">SAMN04515674_11496</name>
</gene>
<feature type="chain" id="PRO_5011613255" description="Outer membrane protein beta-barrel domain-containing protein" evidence="1">
    <location>
        <begin position="20"/>
        <end position="171"/>
    </location>
</feature>
<dbReference type="Proteomes" id="UP000199306">
    <property type="component" value="Unassembled WGS sequence"/>
</dbReference>
<dbReference type="STRING" id="1079859.SAMN04515674_11496"/>
<accession>A0A1I5XEK3</accession>
<keyword evidence="1" id="KW-0732">Signal</keyword>
<evidence type="ECO:0000313" key="3">
    <source>
        <dbReference type="Proteomes" id="UP000199306"/>
    </source>
</evidence>
<reference evidence="2 3" key="1">
    <citation type="submission" date="2016-10" db="EMBL/GenBank/DDBJ databases">
        <authorList>
            <person name="de Groot N.N."/>
        </authorList>
    </citation>
    <scope>NUCLEOTIDE SEQUENCE [LARGE SCALE GENOMIC DNA]</scope>
    <source>
        <strain evidence="3">E92,LMG 26720,CCM 7988</strain>
    </source>
</reference>
<protein>
    <recommendedName>
        <fullName evidence="4">Outer membrane protein beta-barrel domain-containing protein</fullName>
    </recommendedName>
</protein>
<organism evidence="2 3">
    <name type="scientific">Pseudarcicella hirudinis</name>
    <dbReference type="NCBI Taxonomy" id="1079859"/>
    <lineage>
        <taxon>Bacteria</taxon>
        <taxon>Pseudomonadati</taxon>
        <taxon>Bacteroidota</taxon>
        <taxon>Cytophagia</taxon>
        <taxon>Cytophagales</taxon>
        <taxon>Flectobacillaceae</taxon>
        <taxon>Pseudarcicella</taxon>
    </lineage>
</organism>
<evidence type="ECO:0000256" key="1">
    <source>
        <dbReference type="SAM" id="SignalP"/>
    </source>
</evidence>
<dbReference type="EMBL" id="FOXH01000014">
    <property type="protein sequence ID" value="SFQ30395.1"/>
    <property type="molecule type" value="Genomic_DNA"/>
</dbReference>